<evidence type="ECO:0000313" key="7">
    <source>
        <dbReference type="EMBL" id="KAK2652749.1"/>
    </source>
</evidence>
<feature type="compositionally biased region" description="Basic and acidic residues" evidence="5">
    <location>
        <begin position="147"/>
        <end position="160"/>
    </location>
</feature>
<accession>A0AAE0CIV0</accession>
<keyword evidence="3" id="KW-0862">Zinc</keyword>
<evidence type="ECO:0000256" key="4">
    <source>
        <dbReference type="PROSITE-ProRule" id="PRU00325"/>
    </source>
</evidence>
<evidence type="ECO:0000313" key="8">
    <source>
        <dbReference type="Proteomes" id="UP001280121"/>
    </source>
</evidence>
<feature type="region of interest" description="Disordered" evidence="5">
    <location>
        <begin position="147"/>
        <end position="194"/>
    </location>
</feature>
<dbReference type="InterPro" id="IPR006564">
    <property type="entry name" value="Znf_PMZ"/>
</dbReference>
<evidence type="ECO:0000256" key="2">
    <source>
        <dbReference type="ARBA" id="ARBA00022771"/>
    </source>
</evidence>
<proteinExistence type="predicted"/>
<feature type="compositionally biased region" description="Polar residues" evidence="5">
    <location>
        <begin position="180"/>
        <end position="194"/>
    </location>
</feature>
<dbReference type="PANTHER" id="PTHR31973">
    <property type="entry name" value="POLYPROTEIN, PUTATIVE-RELATED"/>
    <property type="match status" value="1"/>
</dbReference>
<protein>
    <recommendedName>
        <fullName evidence="6">SWIM-type domain-containing protein</fullName>
    </recommendedName>
</protein>
<gene>
    <name evidence="7" type="ORF">Ddye_012605</name>
</gene>
<evidence type="ECO:0000259" key="6">
    <source>
        <dbReference type="PROSITE" id="PS50966"/>
    </source>
</evidence>
<dbReference type="InterPro" id="IPR007527">
    <property type="entry name" value="Znf_SWIM"/>
</dbReference>
<dbReference type="EMBL" id="JANJYI010000004">
    <property type="protein sequence ID" value="KAK2652749.1"/>
    <property type="molecule type" value="Genomic_DNA"/>
</dbReference>
<evidence type="ECO:0000256" key="1">
    <source>
        <dbReference type="ARBA" id="ARBA00022723"/>
    </source>
</evidence>
<comment type="caution">
    <text evidence="7">The sequence shown here is derived from an EMBL/GenBank/DDBJ whole genome shotgun (WGS) entry which is preliminary data.</text>
</comment>
<dbReference type="Pfam" id="PF04434">
    <property type="entry name" value="SWIM"/>
    <property type="match status" value="1"/>
</dbReference>
<feature type="domain" description="SWIM-type" evidence="6">
    <location>
        <begin position="515"/>
        <end position="556"/>
    </location>
</feature>
<dbReference type="GO" id="GO:0008270">
    <property type="term" value="F:zinc ion binding"/>
    <property type="evidence" value="ECO:0007669"/>
    <property type="project" value="UniProtKB-KW"/>
</dbReference>
<dbReference type="PROSITE" id="PS50966">
    <property type="entry name" value="ZF_SWIM"/>
    <property type="match status" value="1"/>
</dbReference>
<dbReference type="Proteomes" id="UP001280121">
    <property type="component" value="Unassembled WGS sequence"/>
</dbReference>
<organism evidence="7 8">
    <name type="scientific">Dipteronia dyeriana</name>
    <dbReference type="NCBI Taxonomy" id="168575"/>
    <lineage>
        <taxon>Eukaryota</taxon>
        <taxon>Viridiplantae</taxon>
        <taxon>Streptophyta</taxon>
        <taxon>Embryophyta</taxon>
        <taxon>Tracheophyta</taxon>
        <taxon>Spermatophyta</taxon>
        <taxon>Magnoliopsida</taxon>
        <taxon>eudicotyledons</taxon>
        <taxon>Gunneridae</taxon>
        <taxon>Pentapetalae</taxon>
        <taxon>rosids</taxon>
        <taxon>malvids</taxon>
        <taxon>Sapindales</taxon>
        <taxon>Sapindaceae</taxon>
        <taxon>Hippocastanoideae</taxon>
        <taxon>Acereae</taxon>
        <taxon>Dipteronia</taxon>
    </lineage>
</organism>
<keyword evidence="1" id="KW-0479">Metal-binding</keyword>
<dbReference type="SMART" id="SM00575">
    <property type="entry name" value="ZnF_PMZ"/>
    <property type="match status" value="1"/>
</dbReference>
<dbReference type="PANTHER" id="PTHR31973:SF195">
    <property type="entry name" value="MUDR FAMILY TRANSPOSASE"/>
    <property type="match status" value="1"/>
</dbReference>
<evidence type="ECO:0000256" key="5">
    <source>
        <dbReference type="SAM" id="MobiDB-lite"/>
    </source>
</evidence>
<keyword evidence="8" id="KW-1185">Reference proteome</keyword>
<reference evidence="7" key="1">
    <citation type="journal article" date="2023" name="Plant J.">
        <title>Genome sequences and population genomics provide insights into the demographic history, inbreeding, and mutation load of two 'living fossil' tree species of Dipteronia.</title>
        <authorList>
            <person name="Feng Y."/>
            <person name="Comes H.P."/>
            <person name="Chen J."/>
            <person name="Zhu S."/>
            <person name="Lu R."/>
            <person name="Zhang X."/>
            <person name="Li P."/>
            <person name="Qiu J."/>
            <person name="Olsen K.M."/>
            <person name="Qiu Y."/>
        </authorList>
    </citation>
    <scope>NUCLEOTIDE SEQUENCE</scope>
    <source>
        <strain evidence="7">KIB01</strain>
    </source>
</reference>
<name>A0AAE0CIV0_9ROSI</name>
<sequence length="658" mass="75893">MLNLIYDFTEFDRTLYDVIISILVKTESGRRKYRLQRDSDVRFLLLDQTVVPEVYFDLVDKVVRDVRDQPAIHSRISQIPSIVHGAPNLPPFATVRESVPSTQQLPRRREVPIWDGEYGFPETCEADEQERVDGNDSYASDGDEIHQKREVLSSPKDHVVDTNSDSDLDGQDVTDRNTEGRNQYTNTEGQNQWHCGTSRQTFDAIPSHWVLPLADKYSISSNRTEGSTSKVGFFYKGQIFDTKQKLKNEFGNYALNEKFNPRIRRSTKNRFEAGCNDIKCDFALRVTCRDGCTYWVVKKFAHVHTCTLDTYESHFRKVSSIVVGEMFAPKFNTNGRTIRPIDILAEMREQYGVQLLYTKAWRTKKHAYFHLYGKPEDSYQLLPTYFHLLKVTNHGTLVAIHMDLNNNFLYAFFALALSIVYPNVPHCICFSHLKQNLKPRLKGRKEVLDVYYKAAYCSTSRQFNLEMDEIKKIHQGTYDTLMSIGPERWSRSQCPGRRNKWSLTYNVYPIELTRYLVKDGKHDGLVDIEHRTCTCCNWDLDQLPCDHAIAVPSKRQAGRPKERRIPSVGEVHRQKKCSNCGEQGHNRMGCSNPRQRPNNGQLNTSISVEQPIQLIPTTRRQRACSVCHVLGYNRKTYPLVDHSLPTTNTPTDGDTTHL</sequence>
<evidence type="ECO:0000256" key="3">
    <source>
        <dbReference type="ARBA" id="ARBA00022833"/>
    </source>
</evidence>
<keyword evidence="2 4" id="KW-0863">Zinc-finger</keyword>
<dbReference type="AlphaFoldDB" id="A0AAE0CIV0"/>